<sequence length="79" mass="9016">MKICRSLWCTNPKCTRIPFPGETHFSVSDSLLQEAELNLRNDKAFWKGLSAATIQGCERWDIMKAVLRDRWMVGVGSQS</sequence>
<name>A0A5B7J6J0_PORTR</name>
<dbReference type="EMBL" id="VSRR010084128">
    <property type="protein sequence ID" value="MPC90369.1"/>
    <property type="molecule type" value="Genomic_DNA"/>
</dbReference>
<comment type="caution">
    <text evidence="1">The sequence shown here is derived from an EMBL/GenBank/DDBJ whole genome shotgun (WGS) entry which is preliminary data.</text>
</comment>
<evidence type="ECO:0000313" key="1">
    <source>
        <dbReference type="EMBL" id="MPC90369.1"/>
    </source>
</evidence>
<gene>
    <name evidence="1" type="ORF">E2C01_085350</name>
</gene>
<dbReference type="AlphaFoldDB" id="A0A5B7J6J0"/>
<proteinExistence type="predicted"/>
<reference evidence="1 2" key="1">
    <citation type="submission" date="2019-05" db="EMBL/GenBank/DDBJ databases">
        <title>Another draft genome of Portunus trituberculatus and its Hox gene families provides insights of decapod evolution.</title>
        <authorList>
            <person name="Jeong J.-H."/>
            <person name="Song I."/>
            <person name="Kim S."/>
            <person name="Choi T."/>
            <person name="Kim D."/>
            <person name="Ryu S."/>
            <person name="Kim W."/>
        </authorList>
    </citation>
    <scope>NUCLEOTIDE SEQUENCE [LARGE SCALE GENOMIC DNA]</scope>
    <source>
        <tissue evidence="1">Muscle</tissue>
    </source>
</reference>
<dbReference type="Proteomes" id="UP000324222">
    <property type="component" value="Unassembled WGS sequence"/>
</dbReference>
<keyword evidence="2" id="KW-1185">Reference proteome</keyword>
<organism evidence="1 2">
    <name type="scientific">Portunus trituberculatus</name>
    <name type="common">Swimming crab</name>
    <name type="synonym">Neptunus trituberculatus</name>
    <dbReference type="NCBI Taxonomy" id="210409"/>
    <lineage>
        <taxon>Eukaryota</taxon>
        <taxon>Metazoa</taxon>
        <taxon>Ecdysozoa</taxon>
        <taxon>Arthropoda</taxon>
        <taxon>Crustacea</taxon>
        <taxon>Multicrustacea</taxon>
        <taxon>Malacostraca</taxon>
        <taxon>Eumalacostraca</taxon>
        <taxon>Eucarida</taxon>
        <taxon>Decapoda</taxon>
        <taxon>Pleocyemata</taxon>
        <taxon>Brachyura</taxon>
        <taxon>Eubrachyura</taxon>
        <taxon>Portunoidea</taxon>
        <taxon>Portunidae</taxon>
        <taxon>Portuninae</taxon>
        <taxon>Portunus</taxon>
    </lineage>
</organism>
<protein>
    <submittedName>
        <fullName evidence="1">Uncharacterized protein</fullName>
    </submittedName>
</protein>
<evidence type="ECO:0000313" key="2">
    <source>
        <dbReference type="Proteomes" id="UP000324222"/>
    </source>
</evidence>
<accession>A0A5B7J6J0</accession>